<name>A0AAD5J8D0_ACENE</name>
<dbReference type="InterPro" id="IPR055305">
    <property type="entry name" value="GG3-like"/>
</dbReference>
<feature type="region of interest" description="Disordered" evidence="1">
    <location>
        <begin position="1"/>
        <end position="26"/>
    </location>
</feature>
<gene>
    <name evidence="3" type="ORF">LWI28_006489</name>
</gene>
<organism evidence="3 4">
    <name type="scientific">Acer negundo</name>
    <name type="common">Box elder</name>
    <dbReference type="NCBI Taxonomy" id="4023"/>
    <lineage>
        <taxon>Eukaryota</taxon>
        <taxon>Viridiplantae</taxon>
        <taxon>Streptophyta</taxon>
        <taxon>Embryophyta</taxon>
        <taxon>Tracheophyta</taxon>
        <taxon>Spermatophyta</taxon>
        <taxon>Magnoliopsida</taxon>
        <taxon>eudicotyledons</taxon>
        <taxon>Gunneridae</taxon>
        <taxon>Pentapetalae</taxon>
        <taxon>rosids</taxon>
        <taxon>malvids</taxon>
        <taxon>Sapindales</taxon>
        <taxon>Sapindaceae</taxon>
        <taxon>Hippocastanoideae</taxon>
        <taxon>Acereae</taxon>
        <taxon>Acer</taxon>
    </lineage>
</organism>
<proteinExistence type="predicted"/>
<dbReference type="PANTHER" id="PTHR32378">
    <property type="entry name" value="GUANINE NUCLEOTIDE-BINDING PROTEIN SUBUNIT GAMMA 3"/>
    <property type="match status" value="1"/>
</dbReference>
<keyword evidence="2" id="KW-0812">Transmembrane</keyword>
<keyword evidence="2" id="KW-1133">Transmembrane helix</keyword>
<feature type="transmembrane region" description="Helical" evidence="2">
    <location>
        <begin position="116"/>
        <end position="144"/>
    </location>
</feature>
<dbReference type="EMBL" id="JAJSOW010000004">
    <property type="protein sequence ID" value="KAI9191293.1"/>
    <property type="molecule type" value="Genomic_DNA"/>
</dbReference>
<reference evidence="3" key="2">
    <citation type="submission" date="2023-02" db="EMBL/GenBank/DDBJ databases">
        <authorList>
            <person name="Swenson N.G."/>
            <person name="Wegrzyn J.L."/>
            <person name="Mcevoy S.L."/>
        </authorList>
    </citation>
    <scope>NUCLEOTIDE SEQUENCE</scope>
    <source>
        <strain evidence="3">91603</strain>
        <tissue evidence="3">Leaf</tissue>
    </source>
</reference>
<dbReference type="AlphaFoldDB" id="A0AAD5J8D0"/>
<keyword evidence="2" id="KW-0472">Membrane</keyword>
<dbReference type="Proteomes" id="UP001064489">
    <property type="component" value="Chromosome 6"/>
</dbReference>
<evidence type="ECO:0000256" key="2">
    <source>
        <dbReference type="SAM" id="Phobius"/>
    </source>
</evidence>
<feature type="transmembrane region" description="Helical" evidence="2">
    <location>
        <begin position="82"/>
        <end position="104"/>
    </location>
</feature>
<dbReference type="PANTHER" id="PTHR32378:SF10">
    <property type="entry name" value="GUANINE NUCLEOTIDE-BINDING PROTEIN SUBUNIT GAMMA 3"/>
    <property type="match status" value="1"/>
</dbReference>
<sequence>MAAQSGSTSSVPSLPPPCPKSPPEYPDLYGKRRETAKVQLMEREIGFLEKRFQSLHCALSHAGIERIEDHVDSGSGSVECPVLIALGFHGFAVAAVILDVLFVYNCHAAANVIIHAATVTVIHAAAVIYVDVIYVTVIHVLAVLYQSAAVLYQSACVVIVVVVVVVAALARHQTAVKKYHATKIVVVFAGFLRAQIALALVSNGNALVLNVRRYAFLNVRRYAFVAVVKRPVVAHVLHVVYFSSI</sequence>
<evidence type="ECO:0000313" key="3">
    <source>
        <dbReference type="EMBL" id="KAI9191293.1"/>
    </source>
</evidence>
<feature type="compositionally biased region" description="Pro residues" evidence="1">
    <location>
        <begin position="13"/>
        <end position="25"/>
    </location>
</feature>
<protein>
    <submittedName>
        <fullName evidence="3">Uncharacterized protein</fullName>
    </submittedName>
</protein>
<evidence type="ECO:0000256" key="1">
    <source>
        <dbReference type="SAM" id="MobiDB-lite"/>
    </source>
</evidence>
<reference evidence="3" key="1">
    <citation type="journal article" date="2022" name="Plant J.">
        <title>Strategies of tolerance reflected in two North American maple genomes.</title>
        <authorList>
            <person name="McEvoy S.L."/>
            <person name="Sezen U.U."/>
            <person name="Trouern-Trend A."/>
            <person name="McMahon S.M."/>
            <person name="Schaberg P.G."/>
            <person name="Yang J."/>
            <person name="Wegrzyn J.L."/>
            <person name="Swenson N.G."/>
        </authorList>
    </citation>
    <scope>NUCLEOTIDE SEQUENCE</scope>
    <source>
        <strain evidence="3">91603</strain>
    </source>
</reference>
<comment type="caution">
    <text evidence="3">The sequence shown here is derived from an EMBL/GenBank/DDBJ whole genome shotgun (WGS) entry which is preliminary data.</text>
</comment>
<feature type="transmembrane region" description="Helical" evidence="2">
    <location>
        <begin position="150"/>
        <end position="170"/>
    </location>
</feature>
<keyword evidence="4" id="KW-1185">Reference proteome</keyword>
<feature type="compositionally biased region" description="Low complexity" evidence="1">
    <location>
        <begin position="1"/>
        <end position="12"/>
    </location>
</feature>
<accession>A0AAD5J8D0</accession>
<evidence type="ECO:0000313" key="4">
    <source>
        <dbReference type="Proteomes" id="UP001064489"/>
    </source>
</evidence>